<evidence type="ECO:0000313" key="3">
    <source>
        <dbReference type="Proteomes" id="UP000295497"/>
    </source>
</evidence>
<name>A0A4P2QN73_SORCE</name>
<dbReference type="NCBIfam" id="TIGR04391">
    <property type="entry name" value="CcmD_alt_fam"/>
    <property type="match status" value="1"/>
</dbReference>
<dbReference type="Proteomes" id="UP000295497">
    <property type="component" value="Chromosome"/>
</dbReference>
<evidence type="ECO:0000313" key="2">
    <source>
        <dbReference type="EMBL" id="AUX31557.1"/>
    </source>
</evidence>
<dbReference type="RefSeq" id="WP_237245396.1">
    <property type="nucleotide sequence ID" value="NZ_CP012672.1"/>
</dbReference>
<dbReference type="InterPro" id="IPR030888">
    <property type="entry name" value="Put_ccm"/>
</dbReference>
<evidence type="ECO:0000256" key="1">
    <source>
        <dbReference type="SAM" id="Phobius"/>
    </source>
</evidence>
<protein>
    <submittedName>
        <fullName evidence="2">CcmD family protein</fullName>
    </submittedName>
</protein>
<dbReference type="EMBL" id="CP012672">
    <property type="protein sequence ID" value="AUX31557.1"/>
    <property type="molecule type" value="Genomic_DNA"/>
</dbReference>
<feature type="transmembrane region" description="Helical" evidence="1">
    <location>
        <begin position="45"/>
        <end position="63"/>
    </location>
</feature>
<dbReference type="AlphaFoldDB" id="A0A4P2QN73"/>
<keyword evidence="1" id="KW-1133">Transmembrane helix</keyword>
<organism evidence="2 3">
    <name type="scientific">Sorangium cellulosum</name>
    <name type="common">Polyangium cellulosum</name>
    <dbReference type="NCBI Taxonomy" id="56"/>
    <lineage>
        <taxon>Bacteria</taxon>
        <taxon>Pseudomonadati</taxon>
        <taxon>Myxococcota</taxon>
        <taxon>Polyangia</taxon>
        <taxon>Polyangiales</taxon>
        <taxon>Polyangiaceae</taxon>
        <taxon>Sorangium</taxon>
    </lineage>
</organism>
<reference evidence="2 3" key="1">
    <citation type="submission" date="2015-09" db="EMBL/GenBank/DDBJ databases">
        <title>Sorangium comparison.</title>
        <authorList>
            <person name="Zaburannyi N."/>
            <person name="Bunk B."/>
            <person name="Overmann J."/>
            <person name="Mueller R."/>
        </authorList>
    </citation>
    <scope>NUCLEOTIDE SEQUENCE [LARGE SCALE GENOMIC DNA]</scope>
    <source>
        <strain evidence="2 3">So ce836</strain>
    </source>
</reference>
<proteinExistence type="predicted"/>
<accession>A0A4P2QN73</accession>
<sequence length="94" mass="10268">MKSLHSLFSHAALQQPTGTVTDDRAQAFRPVEGGNEMQSGEKLLVEAYAAIWLIIFGLVFLSWRRQKQIDRRIDALEAAVRKARAGAGAGQGTS</sequence>
<keyword evidence="1" id="KW-0812">Transmembrane</keyword>
<gene>
    <name evidence="2" type="primary">ccmD</name>
    <name evidence="2" type="ORF">SOCE836_036880</name>
</gene>
<keyword evidence="1" id="KW-0472">Membrane</keyword>